<feature type="domain" description="C3H1-type" evidence="15">
    <location>
        <begin position="110"/>
        <end position="137"/>
    </location>
</feature>
<comment type="similarity">
    <text evidence="2">Belongs to the RRM CWC2 family.</text>
</comment>
<keyword evidence="9" id="KW-0508">mRNA splicing</keyword>
<dbReference type="STRING" id="1555241.A0A4P9X9T8"/>
<dbReference type="AlphaFoldDB" id="A0A4P9X9T8"/>
<dbReference type="InterPro" id="IPR012677">
    <property type="entry name" value="Nucleotide-bd_a/b_plait_sf"/>
</dbReference>
<dbReference type="PANTHER" id="PTHR14089:SF2">
    <property type="entry name" value="PRE-MRNA-SPLICING FACTOR CWC2"/>
    <property type="match status" value="1"/>
</dbReference>
<dbReference type="GO" id="GO:0008270">
    <property type="term" value="F:zinc ion binding"/>
    <property type="evidence" value="ECO:0007669"/>
    <property type="project" value="UniProtKB-KW"/>
</dbReference>
<gene>
    <name evidence="16" type="ORF">CXG81DRAFT_25254</name>
</gene>
<evidence type="ECO:0000259" key="15">
    <source>
        <dbReference type="PROSITE" id="PS50103"/>
    </source>
</evidence>
<dbReference type="Pfam" id="PF00076">
    <property type="entry name" value="RRM_1"/>
    <property type="match status" value="1"/>
</dbReference>
<feature type="domain" description="RRM" evidence="14">
    <location>
        <begin position="175"/>
        <end position="270"/>
    </location>
</feature>
<dbReference type="PROSITE" id="PS50103">
    <property type="entry name" value="ZF_C3H1"/>
    <property type="match status" value="1"/>
</dbReference>
<dbReference type="GO" id="GO:0071006">
    <property type="term" value="C:U2-type catalytic step 1 spliceosome"/>
    <property type="evidence" value="ECO:0007669"/>
    <property type="project" value="TreeGrafter"/>
</dbReference>
<name>A0A4P9X9T8_9FUNG</name>
<protein>
    <recommendedName>
        <fullName evidence="18">C3H1-type domain-containing protein</fullName>
    </recommendedName>
</protein>
<feature type="compositionally biased region" description="Acidic residues" evidence="13">
    <location>
        <begin position="447"/>
        <end position="458"/>
    </location>
</feature>
<evidence type="ECO:0000256" key="4">
    <source>
        <dbReference type="ARBA" id="ARBA00022723"/>
    </source>
</evidence>
<feature type="region of interest" description="Disordered" evidence="13">
    <location>
        <begin position="412"/>
        <end position="458"/>
    </location>
</feature>
<accession>A0A4P9X9T8</accession>
<sequence>MDAVSSAASPTTAASPSFAVAVRPPSTSSSGSGLPSSPAVAPWDEAWMARPARQQVKASAKGSIDAAASGTYNIWYNRAANTPRGAQRGLMDPAPHTCVPARDAGQTRARPGSLFCLFFVRGACPLGARCAYWHRIPYPHEDALSAASHDIFGRPRHRHEREDMGGVGSFERINRILYVGHLLHPDGADAPPKLRTQELDALVHQRFGVWGPIETVRVLADKDVAFVRYRHRCHAEIAKEAMHGQALVPLGPGGRQRRDGDVLNVRWATEDPNPRARAFEMAIAESMVAEAVAQRAARERDGASPAMLAPGAVGPAAPPPALPAPPAPATATGKRQALMAPSTSGAAPPPPAKQPRPAAEPAAATATAPGHAATPEPLPLDRLLPAAVFAELRHVAEVAAAQAASVVPTTAAATSVAATSAAGLSPPPPPPAAPGALALAADYASSSDEEASETEASS</sequence>
<keyword evidence="10" id="KW-0539">Nucleus</keyword>
<dbReference type="Pfam" id="PF16131">
    <property type="entry name" value="Torus"/>
    <property type="match status" value="1"/>
</dbReference>
<dbReference type="GO" id="GO:0071007">
    <property type="term" value="C:U2-type catalytic step 2 spliceosome"/>
    <property type="evidence" value="ECO:0007669"/>
    <property type="project" value="TreeGrafter"/>
</dbReference>
<evidence type="ECO:0000256" key="7">
    <source>
        <dbReference type="ARBA" id="ARBA00022833"/>
    </source>
</evidence>
<evidence type="ECO:0000259" key="14">
    <source>
        <dbReference type="PROSITE" id="PS50102"/>
    </source>
</evidence>
<dbReference type="InterPro" id="IPR032297">
    <property type="entry name" value="Torus"/>
</dbReference>
<keyword evidence="7 12" id="KW-0862">Zinc</keyword>
<feature type="compositionally biased region" description="Low complexity" evidence="13">
    <location>
        <begin position="305"/>
        <end position="315"/>
    </location>
</feature>
<dbReference type="GO" id="GO:0036002">
    <property type="term" value="F:pre-mRNA binding"/>
    <property type="evidence" value="ECO:0007669"/>
    <property type="project" value="TreeGrafter"/>
</dbReference>
<keyword evidence="4 12" id="KW-0479">Metal-binding</keyword>
<dbReference type="InterPro" id="IPR035979">
    <property type="entry name" value="RBD_domain_sf"/>
</dbReference>
<evidence type="ECO:0000256" key="5">
    <source>
        <dbReference type="ARBA" id="ARBA00022728"/>
    </source>
</evidence>
<evidence type="ECO:0000256" key="9">
    <source>
        <dbReference type="ARBA" id="ARBA00023187"/>
    </source>
</evidence>
<reference evidence="17" key="1">
    <citation type="journal article" date="2018" name="Nat. Microbiol.">
        <title>Leveraging single-cell genomics to expand the fungal tree of life.</title>
        <authorList>
            <person name="Ahrendt S.R."/>
            <person name="Quandt C.A."/>
            <person name="Ciobanu D."/>
            <person name="Clum A."/>
            <person name="Salamov A."/>
            <person name="Andreopoulos B."/>
            <person name="Cheng J.F."/>
            <person name="Woyke T."/>
            <person name="Pelin A."/>
            <person name="Henrissat B."/>
            <person name="Reynolds N.K."/>
            <person name="Benny G.L."/>
            <person name="Smith M.E."/>
            <person name="James T.Y."/>
            <person name="Grigoriev I.V."/>
        </authorList>
    </citation>
    <scope>NUCLEOTIDE SEQUENCE [LARGE SCALE GENOMIC DNA]</scope>
    <source>
        <strain evidence="17">ATCC 52028</strain>
    </source>
</reference>
<evidence type="ECO:0008006" key="18">
    <source>
        <dbReference type="Google" id="ProtNLM"/>
    </source>
</evidence>
<dbReference type="Proteomes" id="UP000274922">
    <property type="component" value="Unassembled WGS sequence"/>
</dbReference>
<evidence type="ECO:0000313" key="17">
    <source>
        <dbReference type="Proteomes" id="UP000274922"/>
    </source>
</evidence>
<dbReference type="GO" id="GO:0000974">
    <property type="term" value="C:Prp19 complex"/>
    <property type="evidence" value="ECO:0007669"/>
    <property type="project" value="TreeGrafter"/>
</dbReference>
<keyword evidence="6 12" id="KW-0863">Zinc-finger</keyword>
<feature type="compositionally biased region" description="Low complexity" evidence="13">
    <location>
        <begin position="355"/>
        <end position="375"/>
    </location>
</feature>
<dbReference type="OrthoDB" id="10251848at2759"/>
<evidence type="ECO:0000256" key="3">
    <source>
        <dbReference type="ARBA" id="ARBA00022664"/>
    </source>
</evidence>
<dbReference type="EMBL" id="ML014152">
    <property type="protein sequence ID" value="RKP02098.1"/>
    <property type="molecule type" value="Genomic_DNA"/>
</dbReference>
<dbReference type="InterPro" id="IPR039171">
    <property type="entry name" value="Cwc2/Slt11"/>
</dbReference>
<evidence type="ECO:0000256" key="2">
    <source>
        <dbReference type="ARBA" id="ARBA00008024"/>
    </source>
</evidence>
<feature type="zinc finger region" description="C3H1-type" evidence="12">
    <location>
        <begin position="110"/>
        <end position="137"/>
    </location>
</feature>
<dbReference type="PROSITE" id="PS50102">
    <property type="entry name" value="RRM"/>
    <property type="match status" value="1"/>
</dbReference>
<dbReference type="PANTHER" id="PTHR14089">
    <property type="entry name" value="PRE-MRNA-SPLICING FACTOR RBM22"/>
    <property type="match status" value="1"/>
</dbReference>
<proteinExistence type="inferred from homology"/>
<feature type="compositionally biased region" description="Low complexity" evidence="13">
    <location>
        <begin position="412"/>
        <end position="424"/>
    </location>
</feature>
<dbReference type="Gene3D" id="3.30.70.330">
    <property type="match status" value="1"/>
</dbReference>
<evidence type="ECO:0000256" key="8">
    <source>
        <dbReference type="ARBA" id="ARBA00022884"/>
    </source>
</evidence>
<evidence type="ECO:0000313" key="16">
    <source>
        <dbReference type="EMBL" id="RKP02098.1"/>
    </source>
</evidence>
<evidence type="ECO:0000256" key="12">
    <source>
        <dbReference type="PROSITE-ProRule" id="PRU00723"/>
    </source>
</evidence>
<keyword evidence="17" id="KW-1185">Reference proteome</keyword>
<feature type="region of interest" description="Disordered" evidence="13">
    <location>
        <begin position="1"/>
        <end position="37"/>
    </location>
</feature>
<feature type="compositionally biased region" description="Pro residues" evidence="13">
    <location>
        <begin position="316"/>
        <end position="328"/>
    </location>
</feature>
<organism evidence="16 17">
    <name type="scientific">Caulochytrium protostelioides</name>
    <dbReference type="NCBI Taxonomy" id="1555241"/>
    <lineage>
        <taxon>Eukaryota</taxon>
        <taxon>Fungi</taxon>
        <taxon>Fungi incertae sedis</taxon>
        <taxon>Chytridiomycota</taxon>
        <taxon>Chytridiomycota incertae sedis</taxon>
        <taxon>Chytridiomycetes</taxon>
        <taxon>Caulochytriales</taxon>
        <taxon>Caulochytriaceae</taxon>
        <taxon>Caulochytrium</taxon>
    </lineage>
</organism>
<evidence type="ECO:0000256" key="13">
    <source>
        <dbReference type="SAM" id="MobiDB-lite"/>
    </source>
</evidence>
<dbReference type="GO" id="GO:0008380">
    <property type="term" value="P:RNA splicing"/>
    <property type="evidence" value="ECO:0007669"/>
    <property type="project" value="UniProtKB-KW"/>
</dbReference>
<evidence type="ECO:0000256" key="6">
    <source>
        <dbReference type="ARBA" id="ARBA00022771"/>
    </source>
</evidence>
<dbReference type="InterPro" id="IPR000504">
    <property type="entry name" value="RRM_dom"/>
</dbReference>
<keyword evidence="3" id="KW-0507">mRNA processing</keyword>
<evidence type="ECO:0000256" key="10">
    <source>
        <dbReference type="ARBA" id="ARBA00023242"/>
    </source>
</evidence>
<comment type="subcellular location">
    <subcellularLocation>
        <location evidence="1">Nucleus</location>
    </subcellularLocation>
</comment>
<keyword evidence="8 11" id="KW-0694">RNA-binding</keyword>
<feature type="compositionally biased region" description="Low complexity" evidence="13">
    <location>
        <begin position="434"/>
        <end position="446"/>
    </location>
</feature>
<dbReference type="SUPFAM" id="SSF54928">
    <property type="entry name" value="RNA-binding domain, RBD"/>
    <property type="match status" value="1"/>
</dbReference>
<evidence type="ECO:0000256" key="11">
    <source>
        <dbReference type="PROSITE-ProRule" id="PRU00176"/>
    </source>
</evidence>
<dbReference type="GO" id="GO:0006397">
    <property type="term" value="P:mRNA processing"/>
    <property type="evidence" value="ECO:0007669"/>
    <property type="project" value="UniProtKB-KW"/>
</dbReference>
<evidence type="ECO:0000256" key="1">
    <source>
        <dbReference type="ARBA" id="ARBA00004123"/>
    </source>
</evidence>
<keyword evidence="5" id="KW-0747">Spliceosome</keyword>
<feature type="region of interest" description="Disordered" evidence="13">
    <location>
        <begin position="294"/>
        <end position="378"/>
    </location>
</feature>
<dbReference type="GO" id="GO:0017070">
    <property type="term" value="F:U6 snRNA binding"/>
    <property type="evidence" value="ECO:0007669"/>
    <property type="project" value="TreeGrafter"/>
</dbReference>
<dbReference type="InterPro" id="IPR000571">
    <property type="entry name" value="Znf_CCCH"/>
</dbReference>